<dbReference type="Proteomes" id="UP000054844">
    <property type="component" value="Unassembled WGS sequence"/>
</dbReference>
<reference evidence="3" key="1">
    <citation type="submission" date="2016-12" db="EMBL/GenBank/DDBJ databases">
        <title>Draft genome sequence of Roseomonas mucosa strain AU37, isolated from a peripheral intravenous catheter.</title>
        <authorList>
            <person name="Choudhury M.A."/>
            <person name="Sidjabat H.E."/>
            <person name="Wailan A.M."/>
            <person name="Zhang L."/>
            <person name="Marsh N.M."/>
            <person name="Rickard C.M."/>
            <person name="Davies M."/>
            <person name="Mcmillan D.J."/>
        </authorList>
    </citation>
    <scope>NUCLEOTIDE SEQUENCE [LARGE SCALE GENOMIC DNA]</scope>
    <source>
        <strain evidence="3">AU37</strain>
    </source>
</reference>
<keyword evidence="4" id="KW-1185">Reference proteome</keyword>
<keyword evidence="2" id="KW-0812">Transmembrane</keyword>
<dbReference type="EMBL" id="LLWF02000122">
    <property type="protein sequence ID" value="ONH81421.1"/>
    <property type="molecule type" value="Genomic_DNA"/>
</dbReference>
<evidence type="ECO:0000313" key="3">
    <source>
        <dbReference type="EMBL" id="ONH81421.1"/>
    </source>
</evidence>
<organism evidence="3 4">
    <name type="scientific">Roseomonas mucosa</name>
    <dbReference type="NCBI Taxonomy" id="207340"/>
    <lineage>
        <taxon>Bacteria</taxon>
        <taxon>Pseudomonadati</taxon>
        <taxon>Pseudomonadota</taxon>
        <taxon>Alphaproteobacteria</taxon>
        <taxon>Acetobacterales</taxon>
        <taxon>Roseomonadaceae</taxon>
        <taxon>Roseomonas</taxon>
    </lineage>
</organism>
<feature type="region of interest" description="Disordered" evidence="1">
    <location>
        <begin position="1"/>
        <end position="23"/>
    </location>
</feature>
<proteinExistence type="predicted"/>
<dbReference type="STRING" id="207340.APZ41_019965"/>
<feature type="compositionally biased region" description="Low complexity" evidence="1">
    <location>
        <begin position="1"/>
        <end position="16"/>
    </location>
</feature>
<feature type="transmembrane region" description="Helical" evidence="2">
    <location>
        <begin position="49"/>
        <end position="71"/>
    </location>
</feature>
<comment type="caution">
    <text evidence="3">The sequence shown here is derived from an EMBL/GenBank/DDBJ whole genome shotgun (WGS) entry which is preliminary data.</text>
</comment>
<sequence>MRGQASRAIAMSSMISDGPERLSRKSFPARHQDVAGLVRHPLRRLGAGAVILATLSLLFAWSFIGSLLMGLQTPATSPPRPAMLWLAVAVAIVLGGFVTELLVMARLKG</sequence>
<name>A0A1S8CZQ4_9PROT</name>
<gene>
    <name evidence="3" type="ORF">APZ41_019965</name>
</gene>
<keyword evidence="2" id="KW-1133">Transmembrane helix</keyword>
<evidence type="ECO:0000313" key="4">
    <source>
        <dbReference type="Proteomes" id="UP000054844"/>
    </source>
</evidence>
<accession>A0A1S8CZQ4</accession>
<evidence type="ECO:0000256" key="1">
    <source>
        <dbReference type="SAM" id="MobiDB-lite"/>
    </source>
</evidence>
<protein>
    <submittedName>
        <fullName evidence="3">Uncharacterized protein</fullName>
    </submittedName>
</protein>
<feature type="transmembrane region" description="Helical" evidence="2">
    <location>
        <begin position="83"/>
        <end position="103"/>
    </location>
</feature>
<evidence type="ECO:0000256" key="2">
    <source>
        <dbReference type="SAM" id="Phobius"/>
    </source>
</evidence>
<keyword evidence="2" id="KW-0472">Membrane</keyword>
<dbReference type="AlphaFoldDB" id="A0A1S8CZQ4"/>